<dbReference type="EMBL" id="MK552141">
    <property type="protein sequence ID" value="QBQ74478.1"/>
    <property type="molecule type" value="Genomic_DNA"/>
</dbReference>
<sequence>MPNNMIKHDVKEGKGSKESLEKKWDKAGDAAKKSHPDNKYALQNYIYHKMTGGVELHAAERLLDSKENGSK</sequence>
<proteinExistence type="predicted"/>
<organism evidence="2 3">
    <name type="scientific">Burkholderia phage BcepSauron</name>
    <dbReference type="NCBI Taxonomy" id="2530033"/>
    <lineage>
        <taxon>Viruses</taxon>
        <taxon>Duplodnaviria</taxon>
        <taxon>Heunggongvirae</taxon>
        <taxon>Uroviricota</taxon>
        <taxon>Caudoviricetes</taxon>
        <taxon>Sarumanvirus</taxon>
        <taxon>Sarumanvirus bcepsauron</taxon>
    </lineage>
</organism>
<protein>
    <submittedName>
        <fullName evidence="2">Uncharacterized protein</fullName>
    </submittedName>
</protein>
<feature type="region of interest" description="Disordered" evidence="1">
    <location>
        <begin position="1"/>
        <end position="37"/>
    </location>
</feature>
<evidence type="ECO:0000313" key="3">
    <source>
        <dbReference type="Proteomes" id="UP000301424"/>
    </source>
</evidence>
<name>A0A482MLH8_9CAUD</name>
<reference evidence="2 3" key="1">
    <citation type="submission" date="2019-02" db="EMBL/GenBank/DDBJ databases">
        <title>Complete genome sequence of Burkholderia cenocepacia phage BcepSauron.</title>
        <authorList>
            <person name="Park K."/>
            <person name="Gonzalez C."/>
            <person name="Liu M."/>
            <person name="Gill J."/>
        </authorList>
    </citation>
    <scope>NUCLEOTIDE SEQUENCE [LARGE SCALE GENOMIC DNA]</scope>
</reference>
<gene>
    <name evidence="2" type="ORF">BcepSauron_098</name>
</gene>
<accession>A0A482MLH8</accession>
<evidence type="ECO:0000313" key="2">
    <source>
        <dbReference type="EMBL" id="QBQ74478.1"/>
    </source>
</evidence>
<keyword evidence="3" id="KW-1185">Reference proteome</keyword>
<dbReference type="Proteomes" id="UP000301424">
    <property type="component" value="Segment"/>
</dbReference>
<evidence type="ECO:0000256" key="1">
    <source>
        <dbReference type="SAM" id="MobiDB-lite"/>
    </source>
</evidence>